<dbReference type="GO" id="GO:0003677">
    <property type="term" value="F:DNA binding"/>
    <property type="evidence" value="ECO:0007669"/>
    <property type="project" value="InterPro"/>
</dbReference>
<protein>
    <recommendedName>
        <fullName evidence="1">HTH luxR-type domain-containing protein</fullName>
    </recommendedName>
</protein>
<dbReference type="InterPro" id="IPR036388">
    <property type="entry name" value="WH-like_DNA-bd_sf"/>
</dbReference>
<dbReference type="InterPro" id="IPR016032">
    <property type="entry name" value="Sig_transdc_resp-reg_C-effctor"/>
</dbReference>
<organism evidence="2 3">
    <name type="scientific">Bifidobacterium reuteri</name>
    <dbReference type="NCBI Taxonomy" id="983706"/>
    <lineage>
        <taxon>Bacteria</taxon>
        <taxon>Bacillati</taxon>
        <taxon>Actinomycetota</taxon>
        <taxon>Actinomycetes</taxon>
        <taxon>Bifidobacteriales</taxon>
        <taxon>Bifidobacteriaceae</taxon>
        <taxon>Bifidobacterium</taxon>
    </lineage>
</organism>
<sequence>MTAVPFHAGEPMAAGGTVGVMGLGNELATANVIRIGVLDNDPFALDAIDQIAASLGLSVSTVKTHIGNILRETGQTNRVRLIVWSVRHSM</sequence>
<dbReference type="SUPFAM" id="SSF46894">
    <property type="entry name" value="C-terminal effector domain of the bipartite response regulators"/>
    <property type="match status" value="1"/>
</dbReference>
<gene>
    <name evidence="2" type="ORF">EMO92_10020</name>
</gene>
<feature type="domain" description="HTH luxR-type" evidence="1">
    <location>
        <begin position="50"/>
        <end position="84"/>
    </location>
</feature>
<evidence type="ECO:0000313" key="2">
    <source>
        <dbReference type="EMBL" id="KAA8823353.1"/>
    </source>
</evidence>
<dbReference type="Gene3D" id="1.10.10.10">
    <property type="entry name" value="Winged helix-like DNA-binding domain superfamily/Winged helix DNA-binding domain"/>
    <property type="match status" value="1"/>
</dbReference>
<reference evidence="2 3" key="1">
    <citation type="journal article" date="2019" name="Syst. Appl. Microbiol.">
        <title>Characterization of Bifidobacterium species in feaces of the Egyptian fruit bat: Description of B. vespertilionis sp. nov. and B. rousetti sp. nov.</title>
        <authorList>
            <person name="Modesto M."/>
            <person name="Satti M."/>
            <person name="Watanabe K."/>
            <person name="Puglisi E."/>
            <person name="Morelli L."/>
            <person name="Huang C.-H."/>
            <person name="Liou J.-S."/>
            <person name="Miyashita M."/>
            <person name="Tamura T."/>
            <person name="Saito S."/>
            <person name="Mori K."/>
            <person name="Huang L."/>
            <person name="Sciavilla P."/>
            <person name="Sandri C."/>
            <person name="Spiezio C."/>
            <person name="Vitali F."/>
            <person name="Cavalieri D."/>
            <person name="Perpetuini G."/>
            <person name="Tofalo R."/>
            <person name="Bonetti A."/>
            <person name="Arita M."/>
            <person name="Mattarelli P."/>
        </authorList>
    </citation>
    <scope>NUCLEOTIDE SEQUENCE [LARGE SCALE GENOMIC DNA]</scope>
    <source>
        <strain evidence="2 3">RST19</strain>
    </source>
</reference>
<accession>A0A5J5E2J2</accession>
<dbReference type="Proteomes" id="UP000326251">
    <property type="component" value="Unassembled WGS sequence"/>
</dbReference>
<comment type="caution">
    <text evidence="2">The sequence shown here is derived from an EMBL/GenBank/DDBJ whole genome shotgun (WGS) entry which is preliminary data.</text>
</comment>
<evidence type="ECO:0000313" key="3">
    <source>
        <dbReference type="Proteomes" id="UP000326251"/>
    </source>
</evidence>
<dbReference type="Pfam" id="PF00196">
    <property type="entry name" value="GerE"/>
    <property type="match status" value="1"/>
</dbReference>
<evidence type="ECO:0000259" key="1">
    <source>
        <dbReference type="Pfam" id="PF00196"/>
    </source>
</evidence>
<dbReference type="GO" id="GO:0006355">
    <property type="term" value="P:regulation of DNA-templated transcription"/>
    <property type="evidence" value="ECO:0007669"/>
    <property type="project" value="InterPro"/>
</dbReference>
<proteinExistence type="predicted"/>
<name>A0A5J5E2J2_9BIFI</name>
<dbReference type="InterPro" id="IPR000792">
    <property type="entry name" value="Tscrpt_reg_LuxR_C"/>
</dbReference>
<dbReference type="EMBL" id="RZUG01000025">
    <property type="protein sequence ID" value="KAA8823353.1"/>
    <property type="molecule type" value="Genomic_DNA"/>
</dbReference>
<dbReference type="AlphaFoldDB" id="A0A5J5E2J2"/>